<organism evidence="4 5">
    <name type="scientific">Eleusine coracana subsp. coracana</name>
    <dbReference type="NCBI Taxonomy" id="191504"/>
    <lineage>
        <taxon>Eukaryota</taxon>
        <taxon>Viridiplantae</taxon>
        <taxon>Streptophyta</taxon>
        <taxon>Embryophyta</taxon>
        <taxon>Tracheophyta</taxon>
        <taxon>Spermatophyta</taxon>
        <taxon>Magnoliopsida</taxon>
        <taxon>Liliopsida</taxon>
        <taxon>Poales</taxon>
        <taxon>Poaceae</taxon>
        <taxon>PACMAD clade</taxon>
        <taxon>Chloridoideae</taxon>
        <taxon>Cynodonteae</taxon>
        <taxon>Eleusininae</taxon>
        <taxon>Eleusine</taxon>
    </lineage>
</organism>
<dbReference type="InterPro" id="IPR000210">
    <property type="entry name" value="BTB/POZ_dom"/>
</dbReference>
<comment type="caution">
    <text evidence="4">The sequence shown here is derived from an EMBL/GenBank/DDBJ whole genome shotgun (WGS) entry which is preliminary data.</text>
</comment>
<dbReference type="SUPFAM" id="SSF54695">
    <property type="entry name" value="POZ domain"/>
    <property type="match status" value="1"/>
</dbReference>
<accession>A0AAV5D1Y3</accession>
<dbReference type="InterPro" id="IPR045005">
    <property type="entry name" value="BPM1-6"/>
</dbReference>
<dbReference type="PANTHER" id="PTHR26379">
    <property type="entry name" value="BTB/POZ AND MATH DOMAIN-CONTAINING PROTEIN 1"/>
    <property type="match status" value="1"/>
</dbReference>
<name>A0AAV5D1Y3_ELECO</name>
<proteinExistence type="predicted"/>
<dbReference type="CDD" id="cd00121">
    <property type="entry name" value="MATH"/>
    <property type="match status" value="1"/>
</dbReference>
<keyword evidence="5" id="KW-1185">Reference proteome</keyword>
<dbReference type="SMART" id="SM00225">
    <property type="entry name" value="BTB"/>
    <property type="match status" value="1"/>
</dbReference>
<gene>
    <name evidence="4" type="primary">ga22517</name>
    <name evidence="4" type="ORF">PR202_ga22517</name>
</gene>
<dbReference type="InterPro" id="IPR008974">
    <property type="entry name" value="TRAF-like"/>
</dbReference>
<feature type="domain" description="BTB" evidence="2">
    <location>
        <begin position="166"/>
        <end position="227"/>
    </location>
</feature>
<evidence type="ECO:0000259" key="3">
    <source>
        <dbReference type="PROSITE" id="PS50144"/>
    </source>
</evidence>
<dbReference type="SUPFAM" id="SSF49599">
    <property type="entry name" value="TRAF domain-like"/>
    <property type="match status" value="1"/>
</dbReference>
<evidence type="ECO:0000259" key="2">
    <source>
        <dbReference type="PROSITE" id="PS50097"/>
    </source>
</evidence>
<dbReference type="PANTHER" id="PTHR26379:SF483">
    <property type="entry name" value="OS11G0619800 PROTEIN"/>
    <property type="match status" value="1"/>
</dbReference>
<evidence type="ECO:0000313" key="5">
    <source>
        <dbReference type="Proteomes" id="UP001054889"/>
    </source>
</evidence>
<dbReference type="InterPro" id="IPR011333">
    <property type="entry name" value="SKP1/BTB/POZ_sf"/>
</dbReference>
<dbReference type="GO" id="GO:0016567">
    <property type="term" value="P:protein ubiquitination"/>
    <property type="evidence" value="ECO:0007669"/>
    <property type="project" value="InterPro"/>
</dbReference>
<comment type="pathway">
    <text evidence="1">Protein modification; protein ubiquitination.</text>
</comment>
<evidence type="ECO:0000313" key="4">
    <source>
        <dbReference type="EMBL" id="GJN04933.1"/>
    </source>
</evidence>
<feature type="domain" description="MATH" evidence="3">
    <location>
        <begin position="1"/>
        <end position="120"/>
    </location>
</feature>
<reference evidence="4" key="1">
    <citation type="journal article" date="2018" name="DNA Res.">
        <title>Multiple hybrid de novo genome assembly of finger millet, an orphan allotetraploid crop.</title>
        <authorList>
            <person name="Hatakeyama M."/>
            <person name="Aluri S."/>
            <person name="Balachadran M.T."/>
            <person name="Sivarajan S.R."/>
            <person name="Patrignani A."/>
            <person name="Gruter S."/>
            <person name="Poveda L."/>
            <person name="Shimizu-Inatsugi R."/>
            <person name="Baeten J."/>
            <person name="Francoijs K.J."/>
            <person name="Nataraja K.N."/>
            <person name="Reddy Y.A.N."/>
            <person name="Phadnis S."/>
            <person name="Ravikumar R.L."/>
            <person name="Schlapbach R."/>
            <person name="Sreeman S.M."/>
            <person name="Shimizu K.K."/>
        </authorList>
    </citation>
    <scope>NUCLEOTIDE SEQUENCE</scope>
</reference>
<dbReference type="Proteomes" id="UP001054889">
    <property type="component" value="Unassembled WGS sequence"/>
</dbReference>
<dbReference type="Pfam" id="PF22486">
    <property type="entry name" value="MATH_2"/>
    <property type="match status" value="1"/>
</dbReference>
<reference evidence="4" key="2">
    <citation type="submission" date="2021-12" db="EMBL/GenBank/DDBJ databases">
        <title>Resequencing data analysis of finger millet.</title>
        <authorList>
            <person name="Hatakeyama M."/>
            <person name="Aluri S."/>
            <person name="Balachadran M.T."/>
            <person name="Sivarajan S.R."/>
            <person name="Poveda L."/>
            <person name="Shimizu-Inatsugi R."/>
            <person name="Schlapbach R."/>
            <person name="Sreeman S.M."/>
            <person name="Shimizu K.K."/>
        </authorList>
    </citation>
    <scope>NUCLEOTIDE SEQUENCE</scope>
</reference>
<evidence type="ECO:0000256" key="1">
    <source>
        <dbReference type="ARBA" id="ARBA00004906"/>
    </source>
</evidence>
<dbReference type="EMBL" id="BQKI01000011">
    <property type="protein sequence ID" value="GJN04933.1"/>
    <property type="molecule type" value="Genomic_DNA"/>
</dbReference>
<dbReference type="PROSITE" id="PS50097">
    <property type="entry name" value="BTB"/>
    <property type="match status" value="1"/>
</dbReference>
<dbReference type="PROSITE" id="PS50144">
    <property type="entry name" value="MATH"/>
    <property type="match status" value="1"/>
</dbReference>
<sequence length="397" mass="44028">MGVGDSVESSVFTAGGHGWKIICFPEGSRLDCAGWVSLFLHLERTAVDWEGDVKAKFEFCLLDEMNGDPVLDYQRHSTICTFSLDAGFPPRQWGSRKFIRRKTLEWLYLRHDVLRIRCLISVVGKEATVRNTIGHAESLAAVIPPAAKPRDLHHHLGHLLDSKLGTDVTFMVNGELFPAHRIMLAARSPVFMAELFGQMKEKHMAYIQIDDMDARVFWAMLHFIYTDSHPEMDERDKVAMAQHLIVAADRYNLEKLKLICTMILLRNVDARNVSATLLLAEQHGFYALKEGCFRKQGGVLGVGRGQGGGGETSVATEARRTSGHRAGRALGGEVGAEGRGCGPWRPGRGRRQGGRGGVCIVCVCDSTLGQGVDTRQSRSLPSVTIFIPGNHDFYYYN</sequence>
<protein>
    <submittedName>
        <fullName evidence="4">Uncharacterized protein</fullName>
    </submittedName>
</protein>
<dbReference type="InterPro" id="IPR002083">
    <property type="entry name" value="MATH/TRAF_dom"/>
</dbReference>
<dbReference type="Pfam" id="PF00651">
    <property type="entry name" value="BTB"/>
    <property type="match status" value="1"/>
</dbReference>
<dbReference type="Gene3D" id="3.30.710.10">
    <property type="entry name" value="Potassium Channel Kv1.1, Chain A"/>
    <property type="match status" value="1"/>
</dbReference>
<dbReference type="AlphaFoldDB" id="A0AAV5D1Y3"/>
<dbReference type="Gene3D" id="2.60.210.10">
    <property type="entry name" value="Apoptosis, Tumor Necrosis Factor Receptor Associated Protein 2, Chain A"/>
    <property type="match status" value="1"/>
</dbReference>